<dbReference type="PANTHER" id="PTHR12815:SF42">
    <property type="entry name" value="BACTERIAL SURFACE ANTIGEN (D15) DOMAIN-CONTAINING PROTEIN"/>
    <property type="match status" value="1"/>
</dbReference>
<dbReference type="InterPro" id="IPR000184">
    <property type="entry name" value="Bac_surfAg_D15"/>
</dbReference>
<protein>
    <submittedName>
        <fullName evidence="6">Outer membrane protein assembly factor</fullName>
    </submittedName>
</protein>
<proteinExistence type="predicted"/>
<dbReference type="Pfam" id="PF01103">
    <property type="entry name" value="Omp85"/>
    <property type="match status" value="1"/>
</dbReference>
<keyword evidence="4" id="KW-0732">Signal</keyword>
<feature type="signal peptide" evidence="4">
    <location>
        <begin position="1"/>
        <end position="26"/>
    </location>
</feature>
<accession>A0ABS1U3M6</accession>
<gene>
    <name evidence="6" type="ORF">JMJ56_14710</name>
</gene>
<evidence type="ECO:0000313" key="6">
    <source>
        <dbReference type="EMBL" id="MBL6079268.1"/>
    </source>
</evidence>
<sequence>MLYRLRRIPIILALLLAPMLVPWSQAQEPDPAVLPYTVEIAPSGDSSLDASLAAVSQLVALRGSAPTSAGGVIGRAQGDRERLQQALQSEGYWGGSTQVSIAGLPLADPNLPARLEAPAEKPVPIRITVEKGEPYRIRTIAIRATEPRDQPALDAAAARPFGLAPGDVARAEPVLAAERTLLDRLLTAGHPLATMAGRETVVDHGAKTMEIAWRFAPGPVARFAPPQVEGAVRVDADFLRRQAGRITGEAYSPDRLERARRELMALGPFGSVRVRAAERLDAEGRLPTTFTVAERARHALGITAAYETNYGPSVRVYWEHRNLFGGAERLRVEGEVARIGTGGALSEMTYRTGVTYTSPGVFGRDLNLIASIGALRERLEAYDRDAITASLLFERRLSERYTVRAGPTVDLGSSGPPDGKLSPYQIVGVLFGGRYDGTDSLLDPSKGYRLEGSISPSYSIRDAQPFAPTRVTASTYWDVFADRRSILAVRGTIGSLLGADRDSVPRHIRYYAGGGGSVRGFDYQSIGPRDEQGRLTGGASLLETSVEWRQKVWGDIGAVAFVDTGTVGTGSLPDTSNLRVGAGLGLRYYTPIGPIRADVALPVVREPRSSGYGLYVGIGQAF</sequence>
<evidence type="ECO:0000256" key="3">
    <source>
        <dbReference type="ARBA" id="ARBA00023136"/>
    </source>
</evidence>
<comment type="caution">
    <text evidence="6">The sequence shown here is derived from an EMBL/GenBank/DDBJ whole genome shotgun (WGS) entry which is preliminary data.</text>
</comment>
<dbReference type="Proteomes" id="UP000660885">
    <property type="component" value="Unassembled WGS sequence"/>
</dbReference>
<keyword evidence="7" id="KW-1185">Reference proteome</keyword>
<feature type="chain" id="PRO_5045952313" evidence="4">
    <location>
        <begin position="27"/>
        <end position="622"/>
    </location>
</feature>
<evidence type="ECO:0000313" key="7">
    <source>
        <dbReference type="Proteomes" id="UP000660885"/>
    </source>
</evidence>
<keyword evidence="2" id="KW-1134">Transmembrane beta strand</keyword>
<evidence type="ECO:0000256" key="2">
    <source>
        <dbReference type="ARBA" id="ARBA00022452"/>
    </source>
</evidence>
<dbReference type="EMBL" id="JAETWB010000006">
    <property type="protein sequence ID" value="MBL6079268.1"/>
    <property type="molecule type" value="Genomic_DNA"/>
</dbReference>
<reference evidence="6 7" key="1">
    <citation type="submission" date="2021-01" db="EMBL/GenBank/DDBJ databases">
        <title>Belnapia mucosa sp. nov. and Belnapia arida sp. nov., isolated from the Tabernas Desert (Almeria, Spain).</title>
        <authorList>
            <person name="Molina-Menor E."/>
            <person name="Vidal-Verdu A."/>
            <person name="Calonge A."/>
            <person name="Satari L."/>
            <person name="Pereto J."/>
            <person name="Porcar M."/>
        </authorList>
    </citation>
    <scope>NUCLEOTIDE SEQUENCE [LARGE SCALE GENOMIC DNA]</scope>
    <source>
        <strain evidence="6 7">T18</strain>
    </source>
</reference>
<feature type="domain" description="Bacterial surface antigen (D15)" evidence="5">
    <location>
        <begin position="322"/>
        <end position="622"/>
    </location>
</feature>
<dbReference type="Gene3D" id="3.10.20.310">
    <property type="entry name" value="membrane protein fhac"/>
    <property type="match status" value="1"/>
</dbReference>
<keyword evidence="3" id="KW-0472">Membrane</keyword>
<organism evidence="6 7">
    <name type="scientific">Belnapia arida</name>
    <dbReference type="NCBI Taxonomy" id="2804533"/>
    <lineage>
        <taxon>Bacteria</taxon>
        <taxon>Pseudomonadati</taxon>
        <taxon>Pseudomonadota</taxon>
        <taxon>Alphaproteobacteria</taxon>
        <taxon>Acetobacterales</taxon>
        <taxon>Roseomonadaceae</taxon>
        <taxon>Belnapia</taxon>
    </lineage>
</organism>
<dbReference type="PANTHER" id="PTHR12815">
    <property type="entry name" value="SORTING AND ASSEMBLY MACHINERY SAMM50 PROTEIN FAMILY MEMBER"/>
    <property type="match status" value="1"/>
</dbReference>
<dbReference type="RefSeq" id="WP_202832528.1">
    <property type="nucleotide sequence ID" value="NZ_JAETWB010000006.1"/>
</dbReference>
<dbReference type="InterPro" id="IPR039910">
    <property type="entry name" value="D15-like"/>
</dbReference>
<name>A0ABS1U3M6_9PROT</name>
<evidence type="ECO:0000256" key="4">
    <source>
        <dbReference type="SAM" id="SignalP"/>
    </source>
</evidence>
<comment type="subcellular location">
    <subcellularLocation>
        <location evidence="1">Membrane</location>
    </subcellularLocation>
</comment>
<evidence type="ECO:0000259" key="5">
    <source>
        <dbReference type="Pfam" id="PF01103"/>
    </source>
</evidence>
<dbReference type="Gene3D" id="2.40.160.50">
    <property type="entry name" value="membrane protein fhac: a member of the omp85/tpsb transporter family"/>
    <property type="match status" value="1"/>
</dbReference>
<evidence type="ECO:0000256" key="1">
    <source>
        <dbReference type="ARBA" id="ARBA00004370"/>
    </source>
</evidence>
<keyword evidence="2" id="KW-0812">Transmembrane</keyword>